<feature type="compositionally biased region" description="Polar residues" evidence="11">
    <location>
        <begin position="126"/>
        <end position="149"/>
    </location>
</feature>
<dbReference type="GO" id="GO:0008270">
    <property type="term" value="F:zinc ion binding"/>
    <property type="evidence" value="ECO:0007669"/>
    <property type="project" value="UniProtKB-KW"/>
</dbReference>
<evidence type="ECO:0000259" key="12">
    <source>
        <dbReference type="PROSITE" id="PS50089"/>
    </source>
</evidence>
<evidence type="ECO:0000256" key="3">
    <source>
        <dbReference type="ARBA" id="ARBA00022723"/>
    </source>
</evidence>
<evidence type="ECO:0000256" key="2">
    <source>
        <dbReference type="ARBA" id="ARBA00007269"/>
    </source>
</evidence>
<evidence type="ECO:0000256" key="10">
    <source>
        <dbReference type="PROSITE-ProRule" id="PRU00175"/>
    </source>
</evidence>
<feature type="region of interest" description="Disordered" evidence="11">
    <location>
        <begin position="95"/>
        <end position="160"/>
    </location>
</feature>
<dbReference type="SMART" id="SM00393">
    <property type="entry name" value="R3H"/>
    <property type="match status" value="1"/>
</dbReference>
<organism evidence="14">
    <name type="scientific">Clastoptera arizonana</name>
    <name type="common">Arizona spittle bug</name>
    <dbReference type="NCBI Taxonomy" id="38151"/>
    <lineage>
        <taxon>Eukaryota</taxon>
        <taxon>Metazoa</taxon>
        <taxon>Ecdysozoa</taxon>
        <taxon>Arthropoda</taxon>
        <taxon>Hexapoda</taxon>
        <taxon>Insecta</taxon>
        <taxon>Pterygota</taxon>
        <taxon>Neoptera</taxon>
        <taxon>Paraneoptera</taxon>
        <taxon>Hemiptera</taxon>
        <taxon>Auchenorrhyncha</taxon>
        <taxon>Cercopoidea</taxon>
        <taxon>Clastopteridae</taxon>
        <taxon>Clastoptera</taxon>
    </lineage>
</organism>
<dbReference type="InterPro" id="IPR001841">
    <property type="entry name" value="Znf_RING"/>
</dbReference>
<dbReference type="SMART" id="SM00438">
    <property type="entry name" value="ZnF_NFX"/>
    <property type="match status" value="9"/>
</dbReference>
<feature type="region of interest" description="Disordered" evidence="11">
    <location>
        <begin position="181"/>
        <end position="277"/>
    </location>
</feature>
<evidence type="ECO:0000313" key="14">
    <source>
        <dbReference type="EMBL" id="JAS20573.1"/>
    </source>
</evidence>
<feature type="compositionally biased region" description="Polar residues" evidence="11">
    <location>
        <begin position="211"/>
        <end position="230"/>
    </location>
</feature>
<comment type="subcellular location">
    <subcellularLocation>
        <location evidence="1">Nucleus</location>
    </subcellularLocation>
</comment>
<feature type="compositionally biased region" description="Low complexity" evidence="11">
    <location>
        <begin position="246"/>
        <end position="256"/>
    </location>
</feature>
<keyword evidence="4" id="KW-0677">Repeat</keyword>
<dbReference type="CDD" id="cd02643">
    <property type="entry name" value="R3H_NF-X1"/>
    <property type="match status" value="1"/>
</dbReference>
<reference evidence="14" key="1">
    <citation type="submission" date="2015-12" db="EMBL/GenBank/DDBJ databases">
        <title>De novo transcriptome assembly of four potential Pierce s Disease insect vectors from Arizona vineyards.</title>
        <authorList>
            <person name="Tassone E.E."/>
        </authorList>
    </citation>
    <scope>NUCLEOTIDE SEQUENCE</scope>
</reference>
<dbReference type="SUPFAM" id="SSF57850">
    <property type="entry name" value="RING/U-box"/>
    <property type="match status" value="1"/>
</dbReference>
<dbReference type="Pfam" id="PF01424">
    <property type="entry name" value="R3H"/>
    <property type="match status" value="1"/>
</dbReference>
<dbReference type="GO" id="GO:0000977">
    <property type="term" value="F:RNA polymerase II transcription regulatory region sequence-specific DNA binding"/>
    <property type="evidence" value="ECO:0007669"/>
    <property type="project" value="TreeGrafter"/>
</dbReference>
<dbReference type="CDD" id="cd06008">
    <property type="entry name" value="NF-X1-zinc-finger"/>
    <property type="match status" value="6"/>
</dbReference>
<dbReference type="GO" id="GO:0005634">
    <property type="term" value="C:nucleus"/>
    <property type="evidence" value="ECO:0007669"/>
    <property type="project" value="UniProtKB-SubCell"/>
</dbReference>
<feature type="compositionally biased region" description="Polar residues" evidence="11">
    <location>
        <begin position="96"/>
        <end position="115"/>
    </location>
</feature>
<evidence type="ECO:0008006" key="15">
    <source>
        <dbReference type="Google" id="ProtNLM"/>
    </source>
</evidence>
<dbReference type="SUPFAM" id="SSF82708">
    <property type="entry name" value="R3H domain"/>
    <property type="match status" value="1"/>
</dbReference>
<dbReference type="PROSITE" id="PS50089">
    <property type="entry name" value="ZF_RING_2"/>
    <property type="match status" value="1"/>
</dbReference>
<dbReference type="InterPro" id="IPR034078">
    <property type="entry name" value="NFX1_fam"/>
</dbReference>
<name>A0A1B6D4K5_9HEMI</name>
<dbReference type="AlphaFoldDB" id="A0A1B6D4K5"/>
<protein>
    <recommendedName>
        <fullName evidence="15">Protein shuttle craft</fullName>
    </recommendedName>
</protein>
<keyword evidence="9" id="KW-0539">Nucleus</keyword>
<keyword evidence="5 10" id="KW-0863">Zinc-finger</keyword>
<dbReference type="Pfam" id="PF01422">
    <property type="entry name" value="zf-NF-X1"/>
    <property type="match status" value="8"/>
</dbReference>
<dbReference type="InterPro" id="IPR000967">
    <property type="entry name" value="Znf_NFX1"/>
</dbReference>
<accession>A0A1B6D4K5</accession>
<dbReference type="EMBL" id="GEDC01016725">
    <property type="protein sequence ID" value="JAS20573.1"/>
    <property type="molecule type" value="Transcribed_RNA"/>
</dbReference>
<dbReference type="InterPro" id="IPR001374">
    <property type="entry name" value="R3H_dom"/>
</dbReference>
<evidence type="ECO:0000256" key="11">
    <source>
        <dbReference type="SAM" id="MobiDB-lite"/>
    </source>
</evidence>
<keyword evidence="6" id="KW-0862">Zinc</keyword>
<evidence type="ECO:0000256" key="1">
    <source>
        <dbReference type="ARBA" id="ARBA00004123"/>
    </source>
</evidence>
<feature type="compositionally biased region" description="Polar residues" evidence="11">
    <location>
        <begin position="1021"/>
        <end position="1042"/>
    </location>
</feature>
<dbReference type="InterPro" id="IPR034076">
    <property type="entry name" value="R3H_NF-X1"/>
</dbReference>
<dbReference type="GO" id="GO:0000122">
    <property type="term" value="P:negative regulation of transcription by RNA polymerase II"/>
    <property type="evidence" value="ECO:0007669"/>
    <property type="project" value="TreeGrafter"/>
</dbReference>
<feature type="compositionally biased region" description="Basic and acidic residues" evidence="11">
    <location>
        <begin position="257"/>
        <end position="277"/>
    </location>
</feature>
<dbReference type="GO" id="GO:0000981">
    <property type="term" value="F:DNA-binding transcription factor activity, RNA polymerase II-specific"/>
    <property type="evidence" value="ECO:0007669"/>
    <property type="project" value="TreeGrafter"/>
</dbReference>
<evidence type="ECO:0000256" key="8">
    <source>
        <dbReference type="ARBA" id="ARBA00023163"/>
    </source>
</evidence>
<dbReference type="PANTHER" id="PTHR12360:SF12">
    <property type="entry name" value="TRANSCRIPTIONAL REPRESSOR NF-X1"/>
    <property type="match status" value="1"/>
</dbReference>
<keyword evidence="3" id="KW-0479">Metal-binding</keyword>
<comment type="similarity">
    <text evidence="2">Belongs to the NFX1 family.</text>
</comment>
<feature type="compositionally biased region" description="Low complexity" evidence="11">
    <location>
        <begin position="1043"/>
        <end position="1056"/>
    </location>
</feature>
<keyword evidence="7" id="KW-0805">Transcription regulation</keyword>
<feature type="domain" description="R3H" evidence="13">
    <location>
        <begin position="919"/>
        <end position="987"/>
    </location>
</feature>
<feature type="domain" description="RING-type" evidence="12">
    <location>
        <begin position="294"/>
        <end position="341"/>
    </location>
</feature>
<evidence type="ECO:0000256" key="4">
    <source>
        <dbReference type="ARBA" id="ARBA00022737"/>
    </source>
</evidence>
<evidence type="ECO:0000259" key="13">
    <source>
        <dbReference type="PROSITE" id="PS51061"/>
    </source>
</evidence>
<dbReference type="PROSITE" id="PS51061">
    <property type="entry name" value="R3H"/>
    <property type="match status" value="1"/>
</dbReference>
<evidence type="ECO:0000256" key="6">
    <source>
        <dbReference type="ARBA" id="ARBA00022833"/>
    </source>
</evidence>
<dbReference type="InterPro" id="IPR036867">
    <property type="entry name" value="R3H_dom_sf"/>
</dbReference>
<evidence type="ECO:0000256" key="7">
    <source>
        <dbReference type="ARBA" id="ARBA00023015"/>
    </source>
</evidence>
<evidence type="ECO:0000256" key="5">
    <source>
        <dbReference type="ARBA" id="ARBA00022771"/>
    </source>
</evidence>
<gene>
    <name evidence="14" type="ORF">g.27029</name>
</gene>
<dbReference type="PANTHER" id="PTHR12360">
    <property type="entry name" value="NUCLEAR TRANSCRIPTION FACTOR, X-BOX BINDING 1 NFX1"/>
    <property type="match status" value="1"/>
</dbReference>
<dbReference type="FunFam" id="3.30.1370.50:FF:000007">
    <property type="entry name" value="Transcriptional repressor NF-X1"/>
    <property type="match status" value="1"/>
</dbReference>
<keyword evidence="8" id="KW-0804">Transcription</keyword>
<feature type="region of interest" description="Disordered" evidence="11">
    <location>
        <begin position="1008"/>
        <end position="1061"/>
    </location>
</feature>
<evidence type="ECO:0000256" key="9">
    <source>
        <dbReference type="ARBA" id="ARBA00023242"/>
    </source>
</evidence>
<dbReference type="Gene3D" id="3.30.1370.50">
    <property type="entry name" value="R3H-like domain"/>
    <property type="match status" value="1"/>
</dbReference>
<sequence>MKLMDNTTDLILCIVWKVNLIVTVMNCLIKVTGRVFFQGAQSLDLLGSGINGDTNNDIWTRAANSALTPTAGEFVPSSTYESTNYHNNLDFRQRYYSKNKNPGSGRTGNYNTKNYDNLRGNRYRNENISSSSHERPYNNSRWNNNGSEKGNTKRNSKKHQMLEEMKAEGRKRLLEETSGLFSQKAKHDTTNMKDSGAALPNNSWRKHRTNHSYNGSANGMEPSNFNSSSDKMGGEYSLSQTQSTPNVKSHVSNNSSKRNEHGHHTSPHKNDKYSNKVTQRDRLTEQLNKGTLECLVCFGQVRQFDNVWSCGICYHVLHLRCIITWAKTSRADSGWRCPACQNVTLSTPQDYYCFCGRRKDPEWVRSETAHSCGEVCNRKKVNPSEYYKCDHHCTLLCHPGPCAPCLAVVFRNCGCGKTKKALQCGQTQLLACESKCGKELNCGEHFCEQSCHFGECSPCEIKITQRCFCGKENREVICDGEKSKDKFYSCKETCNLKLSCGHHSCSKECHEGDCGICLLDPSIITHCYCGKVELTDDQKRESCLDPIPTCSLICGKTLNCGQPSSPHNCKSLCHEGPCPPCEDSTLVRCRCGHMLREIPCVQLTTKADDARCQKKCTKKRMCGKHKCNQFCCIDLDHVCPLPCNHMLTCGQHRCEQLCHRGHCQPCMLASFEELYCECRRSVMFPPIPCGTRPPSCEHPCSRQHSCDHPVLHYCHSAPQCPPCTVLTAKYCHGKHELRKTVLCHVEEFSCGLPCGKPLNCGRHKCISPCHGGDCLKPGQLCKQPCTTPRELCGHGCNNPCHEGPCIDSPCKETVVVTCQCGNLSISRPCYENNGEYHRIATALLASKMADVQLGRTVHVTDMQGARKMSLKTLDCTDDCRLLERNRRLAIGLQIKNPDLSSKLSPRYSEFMRNWAKKDERFCQNVHDKLTELVKLAKQSKQKSRSYSFETMNRDKRQFVHEYCEHFGCESMAYDAEPKRNVVATAQRDKAWLPSHSLLEVLRREMGHRKPVTLNNTDKKSIPQQRPQPVRMSVNQTLASITAGTSNSQSTTSQNGNWPIVKKTPEPIVDYWN</sequence>
<proteinExistence type="inferred from homology"/>